<dbReference type="OrthoDB" id="2506055at2759"/>
<evidence type="ECO:0000313" key="3">
    <source>
        <dbReference type="EMBL" id="KNZ60958.1"/>
    </source>
</evidence>
<feature type="compositionally biased region" description="Pro residues" evidence="1">
    <location>
        <begin position="513"/>
        <end position="523"/>
    </location>
</feature>
<reference evidence="3 4" key="1">
    <citation type="submission" date="2015-08" db="EMBL/GenBank/DDBJ databases">
        <title>Next Generation Sequencing and Analysis of the Genome of Puccinia sorghi L Schw, the Causal Agent of Maize Common Rust.</title>
        <authorList>
            <person name="Rochi L."/>
            <person name="Burguener G."/>
            <person name="Darino M."/>
            <person name="Turjanski A."/>
            <person name="Kreff E."/>
            <person name="Dieguez M.J."/>
            <person name="Sacco F."/>
        </authorList>
    </citation>
    <scope>NUCLEOTIDE SEQUENCE [LARGE SCALE GENOMIC DNA]</scope>
    <source>
        <strain evidence="3 4">RO10H11247</strain>
    </source>
</reference>
<keyword evidence="2" id="KW-0812">Transmembrane</keyword>
<feature type="compositionally biased region" description="Low complexity" evidence="1">
    <location>
        <begin position="541"/>
        <end position="558"/>
    </location>
</feature>
<dbReference type="AlphaFoldDB" id="A0A0L6VJM9"/>
<organism evidence="3 4">
    <name type="scientific">Puccinia sorghi</name>
    <dbReference type="NCBI Taxonomy" id="27349"/>
    <lineage>
        <taxon>Eukaryota</taxon>
        <taxon>Fungi</taxon>
        <taxon>Dikarya</taxon>
        <taxon>Basidiomycota</taxon>
        <taxon>Pucciniomycotina</taxon>
        <taxon>Pucciniomycetes</taxon>
        <taxon>Pucciniales</taxon>
        <taxon>Pucciniaceae</taxon>
        <taxon>Puccinia</taxon>
    </lineage>
</organism>
<keyword evidence="2" id="KW-0472">Membrane</keyword>
<feature type="compositionally biased region" description="Acidic residues" evidence="1">
    <location>
        <begin position="448"/>
        <end position="462"/>
    </location>
</feature>
<feature type="region of interest" description="Disordered" evidence="1">
    <location>
        <begin position="131"/>
        <end position="209"/>
    </location>
</feature>
<feature type="compositionally biased region" description="Polar residues" evidence="1">
    <location>
        <begin position="198"/>
        <end position="207"/>
    </location>
</feature>
<feature type="region of interest" description="Disordered" evidence="1">
    <location>
        <begin position="1"/>
        <end position="42"/>
    </location>
</feature>
<proteinExistence type="predicted"/>
<dbReference type="EMBL" id="LAVV01005297">
    <property type="protein sequence ID" value="KNZ60958.1"/>
    <property type="molecule type" value="Genomic_DNA"/>
</dbReference>
<gene>
    <name evidence="3" type="ORF">VP01_1476g6</name>
</gene>
<keyword evidence="2" id="KW-1133">Transmembrane helix</keyword>
<feature type="region of interest" description="Disordered" evidence="1">
    <location>
        <begin position="376"/>
        <end position="396"/>
    </location>
</feature>
<keyword evidence="4" id="KW-1185">Reference proteome</keyword>
<feature type="region of interest" description="Disordered" evidence="1">
    <location>
        <begin position="511"/>
        <end position="586"/>
    </location>
</feature>
<sequence length="677" mass="73190">MEAGGKASLRKRTRQVLLKGRQDLDSEGPSSSPTRRDNLDQQTDIFLPLLSPLMEEIATARGNFNQLLGVANPSTAATLGGEVVGGVPLIGGFYPTPTPVSQLPPSADPTGSRTNPGARLHFFVLIPPATAASSSMQPSPRPPTPSPTLLGTPNTQVPRPTGFPLAISPAAPPIISSDSPTTSPSTFPSTVPKVDSAPRQSSINMTDNPDRLQLPSGAIIGIAVGALLLVLTILLGCWRIHCRRRAARAKRMTQRESFLHNPILSTLIVPNQSSAASYRGTPYLGGQGSMYYGRPASLARDTRSSFGFAFPQSQHQLAGFVGDDSCLNEVNYLDVSSGLPRIDSLQRPMQENGGESYMDKGARTAYTYTHTATQYLPPDAEHETSEEGESLRSGSTSYASELSIGSLVFPEVAKFRSVPKNEAGIPIQNLAANRVKSQMAASILEYVEQEEEYDEQESDESSNQDSLEVDPNFPSFYLPRAGDPKKISVPRGEMPATQSLVSRITNFSYPIPRVVPSPPPVPGPILNRPRYKYGQKARQNAEATQSPPSPSSETTETAGPSITRPGSTATPGFANNRYIPTRGKKRKTNANVLSVLHKSSLRKSSAKSMLPKRQSLLPKRQSLRPKRQSLLRLSTARLSAVLLSTDNNRFSLPRRTDRLHIPSISSIDVPDPYVVVK</sequence>
<protein>
    <submittedName>
        <fullName evidence="3">Uncharacterized protein</fullName>
    </submittedName>
</protein>
<evidence type="ECO:0000256" key="1">
    <source>
        <dbReference type="SAM" id="MobiDB-lite"/>
    </source>
</evidence>
<name>A0A0L6VJM9_9BASI</name>
<feature type="compositionally biased region" description="Polar residues" evidence="1">
    <location>
        <begin position="149"/>
        <end position="158"/>
    </location>
</feature>
<evidence type="ECO:0000313" key="4">
    <source>
        <dbReference type="Proteomes" id="UP000037035"/>
    </source>
</evidence>
<evidence type="ECO:0000256" key="2">
    <source>
        <dbReference type="SAM" id="Phobius"/>
    </source>
</evidence>
<accession>A0A0L6VJM9</accession>
<dbReference type="Proteomes" id="UP000037035">
    <property type="component" value="Unassembled WGS sequence"/>
</dbReference>
<feature type="transmembrane region" description="Helical" evidence="2">
    <location>
        <begin position="218"/>
        <end position="238"/>
    </location>
</feature>
<feature type="compositionally biased region" description="Low complexity" evidence="1">
    <location>
        <begin position="164"/>
        <end position="189"/>
    </location>
</feature>
<dbReference type="VEuPathDB" id="FungiDB:VP01_1476g6"/>
<feature type="region of interest" description="Disordered" evidence="1">
    <location>
        <begin position="448"/>
        <end position="491"/>
    </location>
</feature>
<comment type="caution">
    <text evidence="3">The sequence shown here is derived from an EMBL/GenBank/DDBJ whole genome shotgun (WGS) entry which is preliminary data.</text>
</comment>